<proteinExistence type="predicted"/>
<dbReference type="Proteomes" id="UP000255000">
    <property type="component" value="Unassembled WGS sequence"/>
</dbReference>
<name>A0A378ZUZ2_9HYPH</name>
<dbReference type="Pfam" id="PF08241">
    <property type="entry name" value="Methyltransf_11"/>
    <property type="match status" value="1"/>
</dbReference>
<accession>A0A378ZUZ2</accession>
<evidence type="ECO:0000313" key="2">
    <source>
        <dbReference type="EMBL" id="SUB00371.1"/>
    </source>
</evidence>
<protein>
    <submittedName>
        <fullName evidence="2">Uncharacterized protein conserved in bacteria</fullName>
    </submittedName>
</protein>
<dbReference type="SUPFAM" id="SSF53335">
    <property type="entry name" value="S-adenosyl-L-methionine-dependent methyltransferases"/>
    <property type="match status" value="1"/>
</dbReference>
<dbReference type="InterPro" id="IPR029063">
    <property type="entry name" value="SAM-dependent_MTases_sf"/>
</dbReference>
<dbReference type="GO" id="GO:0008757">
    <property type="term" value="F:S-adenosylmethionine-dependent methyltransferase activity"/>
    <property type="evidence" value="ECO:0007669"/>
    <property type="project" value="InterPro"/>
</dbReference>
<dbReference type="EMBL" id="UGSK01000001">
    <property type="protein sequence ID" value="SUB00371.1"/>
    <property type="molecule type" value="Genomic_DNA"/>
</dbReference>
<dbReference type="Gene3D" id="3.40.50.150">
    <property type="entry name" value="Vaccinia Virus protein VP39"/>
    <property type="match status" value="1"/>
</dbReference>
<dbReference type="InterPro" id="IPR013216">
    <property type="entry name" value="Methyltransf_11"/>
</dbReference>
<sequence length="305" mass="34680">MFPSQRNNYIPALRLFTKRASRSTFLAKFSRFVNKFLYRFGIGALLNRYDNSFTLYSSRSDAMLYRNYSADEIFCNFGSGAFHHRRWKNYDYPGQSSYYKAIQGEDGVDFHGIDLCTPGLTVPEENESVSLIYCSHTLEHLETDGALGFLRECARILKKGGVMRLALPNTTNDFRILRLMDLQENAPEQWKEDLLKDAVPHIIPVAGDALNIAEASKLAKDVNFEAAEFYRVSVERGVDVSFSGANPERHISFWSYESLVSLAPELGFRFVIPCYQGASVAAPFRNTCVFDTTAPHFSFYVELIK</sequence>
<reference evidence="2 3" key="1">
    <citation type="submission" date="2018-06" db="EMBL/GenBank/DDBJ databases">
        <authorList>
            <consortium name="Pathogen Informatics"/>
            <person name="Doyle S."/>
        </authorList>
    </citation>
    <scope>NUCLEOTIDE SEQUENCE [LARGE SCALE GENOMIC DNA]</scope>
    <source>
        <strain evidence="2 3">NCTC13350</strain>
    </source>
</reference>
<evidence type="ECO:0000259" key="1">
    <source>
        <dbReference type="Pfam" id="PF08241"/>
    </source>
</evidence>
<dbReference type="CDD" id="cd02440">
    <property type="entry name" value="AdoMet_MTases"/>
    <property type="match status" value="1"/>
</dbReference>
<evidence type="ECO:0000313" key="3">
    <source>
        <dbReference type="Proteomes" id="UP000255000"/>
    </source>
</evidence>
<gene>
    <name evidence="2" type="ORF">NCTC13350_01283</name>
</gene>
<organism evidence="2 3">
    <name type="scientific">Pannonibacter phragmitetus</name>
    <dbReference type="NCBI Taxonomy" id="121719"/>
    <lineage>
        <taxon>Bacteria</taxon>
        <taxon>Pseudomonadati</taxon>
        <taxon>Pseudomonadota</taxon>
        <taxon>Alphaproteobacteria</taxon>
        <taxon>Hyphomicrobiales</taxon>
        <taxon>Stappiaceae</taxon>
        <taxon>Pannonibacter</taxon>
    </lineage>
</organism>
<feature type="domain" description="Methyltransferase type 11" evidence="1">
    <location>
        <begin position="117"/>
        <end position="163"/>
    </location>
</feature>
<dbReference type="AlphaFoldDB" id="A0A378ZUZ2"/>